<gene>
    <name evidence="1" type="ORF">E8L99_22645</name>
</gene>
<reference evidence="1 2" key="1">
    <citation type="submission" date="2019-04" db="EMBL/GenBank/DDBJ databases">
        <title>Phreatobacter aquaticus sp. nov.</title>
        <authorList>
            <person name="Choi A."/>
            <person name="Baek K."/>
        </authorList>
    </citation>
    <scope>NUCLEOTIDE SEQUENCE [LARGE SCALE GENOMIC DNA]</scope>
    <source>
        <strain evidence="1 2">NMCR1094</strain>
    </source>
</reference>
<dbReference type="KEGG" id="paqt:E8L99_22645"/>
<keyword evidence="2" id="KW-1185">Reference proteome</keyword>
<dbReference type="RefSeq" id="WP_137101686.1">
    <property type="nucleotide sequence ID" value="NZ_CP039865.1"/>
</dbReference>
<proteinExistence type="predicted"/>
<dbReference type="Proteomes" id="UP000298588">
    <property type="component" value="Chromosome"/>
</dbReference>
<organism evidence="1 2">
    <name type="scientific">Phreatobacter aquaticus</name>
    <dbReference type="NCBI Taxonomy" id="2570229"/>
    <lineage>
        <taxon>Bacteria</taxon>
        <taxon>Pseudomonadati</taxon>
        <taxon>Pseudomonadota</taxon>
        <taxon>Alphaproteobacteria</taxon>
        <taxon>Hyphomicrobiales</taxon>
        <taxon>Phreatobacteraceae</taxon>
        <taxon>Phreatobacter</taxon>
    </lineage>
</organism>
<evidence type="ECO:0000313" key="2">
    <source>
        <dbReference type="Proteomes" id="UP000298588"/>
    </source>
</evidence>
<dbReference type="Pfam" id="PF11746">
    <property type="entry name" value="DUF3303"/>
    <property type="match status" value="1"/>
</dbReference>
<protein>
    <submittedName>
        <fullName evidence="1">DUF3303 domain-containing protein</fullName>
    </submittedName>
</protein>
<dbReference type="EMBL" id="CP039865">
    <property type="protein sequence ID" value="QCK88359.1"/>
    <property type="molecule type" value="Genomic_DNA"/>
</dbReference>
<accession>A0A4D7QSE1</accession>
<dbReference type="AlphaFoldDB" id="A0A4D7QSE1"/>
<evidence type="ECO:0000313" key="1">
    <source>
        <dbReference type="EMBL" id="QCK88359.1"/>
    </source>
</evidence>
<sequence>MLFMVIERFANQDPVPVYRQVRDKGRSLPEGLTYVGSWIEPNFDRCFQLMECDDLRLLQEWVLSWRGSGVTFEIVPVVPSKETREVVAPHLDQTD</sequence>
<name>A0A4D7QSE1_9HYPH</name>
<dbReference type="OrthoDB" id="9801877at2"/>
<dbReference type="InterPro" id="IPR021734">
    <property type="entry name" value="DUF3303"/>
</dbReference>